<dbReference type="Proteomes" id="UP001062846">
    <property type="component" value="Chromosome 6"/>
</dbReference>
<reference evidence="1" key="1">
    <citation type="submission" date="2022-02" db="EMBL/GenBank/DDBJ databases">
        <title>Plant Genome Project.</title>
        <authorList>
            <person name="Zhang R.-G."/>
        </authorList>
    </citation>
    <scope>NUCLEOTIDE SEQUENCE</scope>
    <source>
        <strain evidence="1">AT1</strain>
    </source>
</reference>
<evidence type="ECO:0000313" key="2">
    <source>
        <dbReference type="Proteomes" id="UP001062846"/>
    </source>
</evidence>
<comment type="caution">
    <text evidence="1">The sequence shown here is derived from an EMBL/GenBank/DDBJ whole genome shotgun (WGS) entry which is preliminary data.</text>
</comment>
<evidence type="ECO:0000313" key="1">
    <source>
        <dbReference type="EMBL" id="KAI8549220.1"/>
    </source>
</evidence>
<name>A0ACC0N7Q7_RHOML</name>
<keyword evidence="2" id="KW-1185">Reference proteome</keyword>
<dbReference type="EMBL" id="CM046393">
    <property type="protein sequence ID" value="KAI8549220.1"/>
    <property type="molecule type" value="Genomic_DNA"/>
</dbReference>
<gene>
    <name evidence="1" type="ORF">RHMOL_Rhmol06G0009500</name>
</gene>
<sequence length="860" mass="93368">MGDSGVTDNEVAGQYDWILDGIPDDLSLFFDDIPLSDVTDSSPDSLPLTIDDIDQILLGDDDNEESRRDTVVAEQQLDIFSDYLLDSPVESDRTAEIVDLTDGGKNANSPSFSSEEDRRDVILPQDDSGDGGDPSNKKRQRQLRNRDAAVRSRERKKMYVKDLEMKTKYLEGECRRLGMLLQCCCAENQALRLSLQNAKAFDASMTKQESAVLLLVEENYLGTSVSTNSPVVSSEYGLTNDGSGVVIIPAVGFPALVPGHRLPAHSARTAPVRSGNSSNRKRGQEKSGKSGCKKARKKPLKMLVSVFAFANGAGFSKHVKGTTVRVEFGDATTAADSSGAHTISRIFPHTYGQPLAHFLRATAKVPDAHIITSHPTIRVGVVFCGRQSPGGHNVIWGLHDALKIHNPNSGSDGLFAQKTLEITDDILATYKNQGGYDLLGRTKDQIRTTEQVNAALAACKALKLDGLVIIGGVTSNTDAAHLAEVFAEAKCSTKVVGVPVTLNGDLKNQFVESNVGFDTICKVEYLRLNGFAEELKPSVLSYIQVNSQLISNVCTDALSAEKVILGEEVAASKLTLFDLTKQICDAVQSRAAQDKYHGVILLPEGLIESIPEVYALLQEIHGLLRQGVSVDNTSSQLSPWASALFEFLPPFFRKQLLLFPESDDSAQLSQIETEKLLAHLVEEEMNKRTVLGHICYHILAAGLNGYLATVTNLKHPVNKWRCGAAPITAMMTVKRYGRGPGASFIGKPALHPATVDLTGKAYELLRKNATKFLMEDVYRNPGPLQFDGPGADSKVVTLCVEDQDYMGRIKELKEYLDKVRTIVKPGCSQDVLKAALSAMAAVTEILSVMSSPASNGNTPF</sequence>
<organism evidence="1 2">
    <name type="scientific">Rhododendron molle</name>
    <name type="common">Chinese azalea</name>
    <name type="synonym">Azalea mollis</name>
    <dbReference type="NCBI Taxonomy" id="49168"/>
    <lineage>
        <taxon>Eukaryota</taxon>
        <taxon>Viridiplantae</taxon>
        <taxon>Streptophyta</taxon>
        <taxon>Embryophyta</taxon>
        <taxon>Tracheophyta</taxon>
        <taxon>Spermatophyta</taxon>
        <taxon>Magnoliopsida</taxon>
        <taxon>eudicotyledons</taxon>
        <taxon>Gunneridae</taxon>
        <taxon>Pentapetalae</taxon>
        <taxon>asterids</taxon>
        <taxon>Ericales</taxon>
        <taxon>Ericaceae</taxon>
        <taxon>Ericoideae</taxon>
        <taxon>Rhodoreae</taxon>
        <taxon>Rhododendron</taxon>
    </lineage>
</organism>
<protein>
    <submittedName>
        <fullName evidence="1">Uncharacterized protein</fullName>
    </submittedName>
</protein>
<accession>A0ACC0N7Q7</accession>
<proteinExistence type="predicted"/>